<dbReference type="EMBL" id="CAKOGP040000224">
    <property type="protein sequence ID" value="CAJ1932414.1"/>
    <property type="molecule type" value="Genomic_DNA"/>
</dbReference>
<sequence length="286" mass="32689">MIFGSSLFQSKHCDIEEEKEDLGPFSSYDDRCNDDLKSHLRSLLDRYDGSTKHKEVIDAIERLSTLSPYTEHSPVWLDLFMGEFFAQTSPNFPGRLPPAHEGDTRVQYTLGKLSFNTFHPSDLVCTLLGVRNVIAPKLDGTFTYDLICDIIIHHADGDIEAQICNESYCCKDDDESNRIHVFFTGSKLSPAPAVFENEFKMSQWSNTFNEATLKTAAAERTYFGWFLHQLLKRMLGMNVRVGESNSFHLTFKKPFQGHIDVLYLDEEMRITKGNRGTLVVVERLQL</sequence>
<evidence type="ECO:0000256" key="2">
    <source>
        <dbReference type="ARBA" id="ARBA00022640"/>
    </source>
</evidence>
<keyword evidence="2" id="KW-0934">Plastid</keyword>
<protein>
    <recommendedName>
        <fullName evidence="3">Plastid lipid-associated protein/fibrillin conserved domain-containing protein</fullName>
    </recommendedName>
</protein>
<comment type="subcellular location">
    <subcellularLocation>
        <location evidence="1">Plastid</location>
    </subcellularLocation>
</comment>
<dbReference type="GO" id="GO:0009536">
    <property type="term" value="C:plastid"/>
    <property type="evidence" value="ECO:0007669"/>
    <property type="project" value="UniProtKB-SubCell"/>
</dbReference>
<evidence type="ECO:0000313" key="5">
    <source>
        <dbReference type="Proteomes" id="UP001295423"/>
    </source>
</evidence>
<evidence type="ECO:0000313" key="4">
    <source>
        <dbReference type="EMBL" id="CAJ1932414.1"/>
    </source>
</evidence>
<gene>
    <name evidence="4" type="ORF">CYCCA115_LOCUS2824</name>
</gene>
<accession>A0AAD2CK97</accession>
<dbReference type="Pfam" id="PF04755">
    <property type="entry name" value="PAP_fibrillin"/>
    <property type="match status" value="1"/>
</dbReference>
<comment type="caution">
    <text evidence="4">The sequence shown here is derived from an EMBL/GenBank/DDBJ whole genome shotgun (WGS) entry which is preliminary data.</text>
</comment>
<proteinExistence type="predicted"/>
<dbReference type="Proteomes" id="UP001295423">
    <property type="component" value="Unassembled WGS sequence"/>
</dbReference>
<evidence type="ECO:0000256" key="1">
    <source>
        <dbReference type="ARBA" id="ARBA00004474"/>
    </source>
</evidence>
<feature type="domain" description="Plastid lipid-associated protein/fibrillin conserved" evidence="3">
    <location>
        <begin position="207"/>
        <end position="281"/>
    </location>
</feature>
<organism evidence="4 5">
    <name type="scientific">Cylindrotheca closterium</name>
    <dbReference type="NCBI Taxonomy" id="2856"/>
    <lineage>
        <taxon>Eukaryota</taxon>
        <taxon>Sar</taxon>
        <taxon>Stramenopiles</taxon>
        <taxon>Ochrophyta</taxon>
        <taxon>Bacillariophyta</taxon>
        <taxon>Bacillariophyceae</taxon>
        <taxon>Bacillariophycidae</taxon>
        <taxon>Bacillariales</taxon>
        <taxon>Bacillariaceae</taxon>
        <taxon>Cylindrotheca</taxon>
    </lineage>
</organism>
<keyword evidence="5" id="KW-1185">Reference proteome</keyword>
<name>A0AAD2CK97_9STRA</name>
<evidence type="ECO:0000259" key="3">
    <source>
        <dbReference type="Pfam" id="PF04755"/>
    </source>
</evidence>
<dbReference type="InterPro" id="IPR006843">
    <property type="entry name" value="PAP/fibrillin_dom"/>
</dbReference>
<reference evidence="4" key="1">
    <citation type="submission" date="2023-08" db="EMBL/GenBank/DDBJ databases">
        <authorList>
            <person name="Audoor S."/>
            <person name="Bilcke G."/>
        </authorList>
    </citation>
    <scope>NUCLEOTIDE SEQUENCE</scope>
</reference>
<dbReference type="AlphaFoldDB" id="A0AAD2CK97"/>